<reference evidence="1" key="1">
    <citation type="submission" date="2018-05" db="EMBL/GenBank/DDBJ databases">
        <authorList>
            <person name="Lanie J.A."/>
            <person name="Ng W.-L."/>
            <person name="Kazmierczak K.M."/>
            <person name="Andrzejewski T.M."/>
            <person name="Davidsen T.M."/>
            <person name="Wayne K.J."/>
            <person name="Tettelin H."/>
            <person name="Glass J.I."/>
            <person name="Rusch D."/>
            <person name="Podicherti R."/>
            <person name="Tsui H.-C.T."/>
            <person name="Winkler M.E."/>
        </authorList>
    </citation>
    <scope>NUCLEOTIDE SEQUENCE</scope>
</reference>
<name>A0A383BQG3_9ZZZZ</name>
<evidence type="ECO:0000313" key="1">
    <source>
        <dbReference type="EMBL" id="SVE22090.1"/>
    </source>
</evidence>
<organism evidence="1">
    <name type="scientific">marine metagenome</name>
    <dbReference type="NCBI Taxonomy" id="408172"/>
    <lineage>
        <taxon>unclassified sequences</taxon>
        <taxon>metagenomes</taxon>
        <taxon>ecological metagenomes</taxon>
    </lineage>
</organism>
<dbReference type="AlphaFoldDB" id="A0A383BQG3"/>
<gene>
    <name evidence="1" type="ORF">METZ01_LOCUS474944</name>
</gene>
<sequence length="64" mass="7154">MENMHKRILSILVALTLWSGTTARELPVVKPEEVGMSSAKLAKVDDILKGFIAEKKLIYEAIEQ</sequence>
<proteinExistence type="predicted"/>
<protein>
    <submittedName>
        <fullName evidence="1">Uncharacterized protein</fullName>
    </submittedName>
</protein>
<accession>A0A383BQG3</accession>
<dbReference type="EMBL" id="UINC01202338">
    <property type="protein sequence ID" value="SVE22090.1"/>
    <property type="molecule type" value="Genomic_DNA"/>
</dbReference>